<gene>
    <name evidence="1" type="ORF">SAMN04487969_101816</name>
</gene>
<name>A0A1I1YZP6_9BACL</name>
<dbReference type="InterPro" id="IPR036188">
    <property type="entry name" value="FAD/NAD-bd_sf"/>
</dbReference>
<dbReference type="Proteomes" id="UP000183410">
    <property type="component" value="Unassembled WGS sequence"/>
</dbReference>
<dbReference type="Gene3D" id="3.50.50.60">
    <property type="entry name" value="FAD/NAD(P)-binding domain"/>
    <property type="match status" value="1"/>
</dbReference>
<proteinExistence type="predicted"/>
<accession>A0A1I1YZP6</accession>
<reference evidence="2" key="1">
    <citation type="submission" date="2016-10" db="EMBL/GenBank/DDBJ databases">
        <authorList>
            <person name="Varghese N."/>
            <person name="Submissions S."/>
        </authorList>
    </citation>
    <scope>NUCLEOTIDE SEQUENCE [LARGE SCALE GENOMIC DNA]</scope>
    <source>
        <strain evidence="2">CGMCC 1.10223</strain>
    </source>
</reference>
<evidence type="ECO:0000313" key="1">
    <source>
        <dbReference type="EMBL" id="SFE23510.1"/>
    </source>
</evidence>
<evidence type="ECO:0000313" key="2">
    <source>
        <dbReference type="Proteomes" id="UP000183410"/>
    </source>
</evidence>
<protein>
    <submittedName>
        <fullName evidence="1">Putative flavoprotein involved in K+ transport</fullName>
    </submittedName>
</protein>
<keyword evidence="2" id="KW-1185">Reference proteome</keyword>
<dbReference type="RefSeq" id="WP_046230922.1">
    <property type="nucleotide sequence ID" value="NZ_FONN01000001.1"/>
</dbReference>
<dbReference type="OrthoDB" id="9778740at2"/>
<dbReference type="EMBL" id="FONN01000001">
    <property type="protein sequence ID" value="SFE23510.1"/>
    <property type="molecule type" value="Genomic_DNA"/>
</dbReference>
<organism evidence="1 2">
    <name type="scientific">Paenibacillus algorifonticola</name>
    <dbReference type="NCBI Taxonomy" id="684063"/>
    <lineage>
        <taxon>Bacteria</taxon>
        <taxon>Bacillati</taxon>
        <taxon>Bacillota</taxon>
        <taxon>Bacilli</taxon>
        <taxon>Bacillales</taxon>
        <taxon>Paenibacillaceae</taxon>
        <taxon>Paenibacillus</taxon>
    </lineage>
</organism>
<sequence length="94" mass="10663">MKPRALQVIDNHFVFEDKSRIPFDNIIWATGFQSNYSWVSIPEAFNDDGKPIHKRGVSAVNGLYFLGLPWQNRRGSALIGGVGEDAKYLLNYFS</sequence>
<dbReference type="AlphaFoldDB" id="A0A1I1YZP6"/>